<accession>A0AAV8Z6T3</accession>
<sequence length="152" mass="17537">MWHIEQYSSSVKTGPGSTINLRAVVIRELRNTGGPKRPNNACRVERHSQPTRRFRVAMFNLYQSINKKEEQEKESDVIGHERFYQARSTSRSCRKKKRVTRRTHSAGEFFLFGALGRHEESSSSEKSTEDGGRTPQMVDSLAKAFFGSRRYH</sequence>
<protein>
    <submittedName>
        <fullName evidence="2">Uncharacterized protein</fullName>
    </submittedName>
</protein>
<feature type="region of interest" description="Disordered" evidence="1">
    <location>
        <begin position="117"/>
        <end position="136"/>
    </location>
</feature>
<evidence type="ECO:0000256" key="1">
    <source>
        <dbReference type="SAM" id="MobiDB-lite"/>
    </source>
</evidence>
<name>A0AAV8Z6T3_9CUCU</name>
<evidence type="ECO:0000313" key="2">
    <source>
        <dbReference type="EMBL" id="KAJ8959117.1"/>
    </source>
</evidence>
<dbReference type="Proteomes" id="UP001162162">
    <property type="component" value="Unassembled WGS sequence"/>
</dbReference>
<gene>
    <name evidence="2" type="ORF">NQ318_022374</name>
</gene>
<dbReference type="AlphaFoldDB" id="A0AAV8Z6T3"/>
<reference evidence="2" key="1">
    <citation type="journal article" date="2023" name="Insect Mol. Biol.">
        <title>Genome sequencing provides insights into the evolution of gene families encoding plant cell wall-degrading enzymes in longhorned beetles.</title>
        <authorList>
            <person name="Shin N.R."/>
            <person name="Okamura Y."/>
            <person name="Kirsch R."/>
            <person name="Pauchet Y."/>
        </authorList>
    </citation>
    <scope>NUCLEOTIDE SEQUENCE</scope>
    <source>
        <strain evidence="2">AMC_N1</strain>
    </source>
</reference>
<dbReference type="EMBL" id="JAPWTK010000014">
    <property type="protein sequence ID" value="KAJ8959117.1"/>
    <property type="molecule type" value="Genomic_DNA"/>
</dbReference>
<feature type="compositionally biased region" description="Basic and acidic residues" evidence="1">
    <location>
        <begin position="117"/>
        <end position="132"/>
    </location>
</feature>
<organism evidence="2 3">
    <name type="scientific">Aromia moschata</name>
    <dbReference type="NCBI Taxonomy" id="1265417"/>
    <lineage>
        <taxon>Eukaryota</taxon>
        <taxon>Metazoa</taxon>
        <taxon>Ecdysozoa</taxon>
        <taxon>Arthropoda</taxon>
        <taxon>Hexapoda</taxon>
        <taxon>Insecta</taxon>
        <taxon>Pterygota</taxon>
        <taxon>Neoptera</taxon>
        <taxon>Endopterygota</taxon>
        <taxon>Coleoptera</taxon>
        <taxon>Polyphaga</taxon>
        <taxon>Cucujiformia</taxon>
        <taxon>Chrysomeloidea</taxon>
        <taxon>Cerambycidae</taxon>
        <taxon>Cerambycinae</taxon>
        <taxon>Callichromatini</taxon>
        <taxon>Aromia</taxon>
    </lineage>
</organism>
<keyword evidence="3" id="KW-1185">Reference proteome</keyword>
<comment type="caution">
    <text evidence="2">The sequence shown here is derived from an EMBL/GenBank/DDBJ whole genome shotgun (WGS) entry which is preliminary data.</text>
</comment>
<proteinExistence type="predicted"/>
<evidence type="ECO:0000313" key="3">
    <source>
        <dbReference type="Proteomes" id="UP001162162"/>
    </source>
</evidence>